<accession>A0ABW5MC70</accession>
<proteinExistence type="predicted"/>
<organism evidence="1 2">
    <name type="scientific">Spirosoma soli</name>
    <dbReference type="NCBI Taxonomy" id="1770529"/>
    <lineage>
        <taxon>Bacteria</taxon>
        <taxon>Pseudomonadati</taxon>
        <taxon>Bacteroidota</taxon>
        <taxon>Cytophagia</taxon>
        <taxon>Cytophagales</taxon>
        <taxon>Cytophagaceae</taxon>
        <taxon>Spirosoma</taxon>
    </lineage>
</organism>
<name>A0ABW5MC70_9BACT</name>
<keyword evidence="2" id="KW-1185">Reference proteome</keyword>
<dbReference type="EMBL" id="JBHULN010000022">
    <property type="protein sequence ID" value="MFD2573868.1"/>
    <property type="molecule type" value="Genomic_DNA"/>
</dbReference>
<reference evidence="2" key="1">
    <citation type="journal article" date="2019" name="Int. J. Syst. Evol. Microbiol.">
        <title>The Global Catalogue of Microorganisms (GCM) 10K type strain sequencing project: providing services to taxonomists for standard genome sequencing and annotation.</title>
        <authorList>
            <consortium name="The Broad Institute Genomics Platform"/>
            <consortium name="The Broad Institute Genome Sequencing Center for Infectious Disease"/>
            <person name="Wu L."/>
            <person name="Ma J."/>
        </authorList>
    </citation>
    <scope>NUCLEOTIDE SEQUENCE [LARGE SCALE GENOMIC DNA]</scope>
    <source>
        <strain evidence="2">KCTC 42805</strain>
    </source>
</reference>
<dbReference type="RefSeq" id="WP_381526966.1">
    <property type="nucleotide sequence ID" value="NZ_JBHULN010000022.1"/>
</dbReference>
<dbReference type="Pfam" id="PF20126">
    <property type="entry name" value="TumE"/>
    <property type="match status" value="1"/>
</dbReference>
<dbReference type="InterPro" id="IPR045397">
    <property type="entry name" value="TumE-like"/>
</dbReference>
<evidence type="ECO:0000313" key="2">
    <source>
        <dbReference type="Proteomes" id="UP001597469"/>
    </source>
</evidence>
<dbReference type="Proteomes" id="UP001597469">
    <property type="component" value="Unassembled WGS sequence"/>
</dbReference>
<protein>
    <submittedName>
        <fullName evidence="1">DUF6516 family protein</fullName>
    </submittedName>
</protein>
<sequence>MSSGYFDVSKVLDLLANDPLVSQYEVLHYEHTPAKFQVKLRVTFTDQSVLFTNDYLSPAKRKYAFQWQRIDSTWLIRWDNAPHFPKLASFPHHKHDYRSGSELVTASHDITLAEVLNYIQNQLTNPQP</sequence>
<comment type="caution">
    <text evidence="1">The sequence shown here is derived from an EMBL/GenBank/DDBJ whole genome shotgun (WGS) entry which is preliminary data.</text>
</comment>
<evidence type="ECO:0000313" key="1">
    <source>
        <dbReference type="EMBL" id="MFD2573868.1"/>
    </source>
</evidence>
<gene>
    <name evidence="1" type="ORF">ACFSUS_24745</name>
</gene>